<dbReference type="PROSITE" id="PS50109">
    <property type="entry name" value="HIS_KIN"/>
    <property type="match status" value="1"/>
</dbReference>
<evidence type="ECO:0000256" key="7">
    <source>
        <dbReference type="ARBA" id="ARBA00022692"/>
    </source>
</evidence>
<accession>A0ABV6DGY7</accession>
<keyword evidence="8" id="KW-0547">Nucleotide-binding</keyword>
<evidence type="ECO:0000256" key="4">
    <source>
        <dbReference type="ARBA" id="ARBA00022475"/>
    </source>
</evidence>
<dbReference type="InterPro" id="IPR010559">
    <property type="entry name" value="Sig_transdc_His_kin_internal"/>
</dbReference>
<dbReference type="Gene3D" id="3.30.450.20">
    <property type="entry name" value="PAS domain"/>
    <property type="match status" value="1"/>
</dbReference>
<proteinExistence type="predicted"/>
<dbReference type="PROSITE" id="PS50885">
    <property type="entry name" value="HAMP"/>
    <property type="match status" value="1"/>
</dbReference>
<evidence type="ECO:0000313" key="18">
    <source>
        <dbReference type="Proteomes" id="UP001589776"/>
    </source>
</evidence>
<dbReference type="Pfam" id="PF02518">
    <property type="entry name" value="HATPase_c"/>
    <property type="match status" value="1"/>
</dbReference>
<feature type="transmembrane region" description="Helical" evidence="14">
    <location>
        <begin position="17"/>
        <end position="37"/>
    </location>
</feature>
<reference evidence="17 18" key="1">
    <citation type="submission" date="2024-09" db="EMBL/GenBank/DDBJ databases">
        <authorList>
            <person name="Sun Q."/>
            <person name="Mori K."/>
        </authorList>
    </citation>
    <scope>NUCLEOTIDE SEQUENCE [LARGE SCALE GENOMIC DNA]</scope>
    <source>
        <strain evidence="17 18">CCM 7759</strain>
    </source>
</reference>
<dbReference type="Pfam" id="PF00672">
    <property type="entry name" value="HAMP"/>
    <property type="match status" value="1"/>
</dbReference>
<evidence type="ECO:0000256" key="10">
    <source>
        <dbReference type="ARBA" id="ARBA00022840"/>
    </source>
</evidence>
<dbReference type="SUPFAM" id="SSF55874">
    <property type="entry name" value="ATPase domain of HSP90 chaperone/DNA topoisomerase II/histidine kinase"/>
    <property type="match status" value="1"/>
</dbReference>
<evidence type="ECO:0000256" key="14">
    <source>
        <dbReference type="SAM" id="Phobius"/>
    </source>
</evidence>
<feature type="domain" description="HAMP" evidence="16">
    <location>
        <begin position="315"/>
        <end position="367"/>
    </location>
</feature>
<dbReference type="RefSeq" id="WP_377468944.1">
    <property type="nucleotide sequence ID" value="NZ_JBHLWN010000024.1"/>
</dbReference>
<evidence type="ECO:0000256" key="5">
    <source>
        <dbReference type="ARBA" id="ARBA00022553"/>
    </source>
</evidence>
<evidence type="ECO:0000256" key="6">
    <source>
        <dbReference type="ARBA" id="ARBA00022679"/>
    </source>
</evidence>
<feature type="transmembrane region" description="Helical" evidence="14">
    <location>
        <begin position="294"/>
        <end position="313"/>
    </location>
</feature>
<dbReference type="InterPro" id="IPR005467">
    <property type="entry name" value="His_kinase_dom"/>
</dbReference>
<keyword evidence="5" id="KW-0597">Phosphoprotein</keyword>
<dbReference type="PANTHER" id="PTHR34220:SF11">
    <property type="entry name" value="SENSOR PROTEIN KINASE HPTS"/>
    <property type="match status" value="1"/>
</dbReference>
<keyword evidence="13 14" id="KW-0472">Membrane</keyword>
<dbReference type="EMBL" id="JBHLWN010000024">
    <property type="protein sequence ID" value="MFC0211913.1"/>
    <property type="molecule type" value="Genomic_DNA"/>
</dbReference>
<dbReference type="InterPro" id="IPR036890">
    <property type="entry name" value="HATPase_C_sf"/>
</dbReference>
<dbReference type="Proteomes" id="UP001589776">
    <property type="component" value="Unassembled WGS sequence"/>
</dbReference>
<keyword evidence="9 17" id="KW-0418">Kinase</keyword>
<evidence type="ECO:0000259" key="16">
    <source>
        <dbReference type="PROSITE" id="PS50885"/>
    </source>
</evidence>
<organism evidence="17 18">
    <name type="scientific">Paenibacillus chartarius</name>
    <dbReference type="NCBI Taxonomy" id="747481"/>
    <lineage>
        <taxon>Bacteria</taxon>
        <taxon>Bacillati</taxon>
        <taxon>Bacillota</taxon>
        <taxon>Bacilli</taxon>
        <taxon>Bacillales</taxon>
        <taxon>Paenibacillaceae</taxon>
        <taxon>Paenibacillus</taxon>
    </lineage>
</organism>
<comment type="subcellular location">
    <subcellularLocation>
        <location evidence="2">Cell membrane</location>
        <topology evidence="2">Multi-pass membrane protein</topology>
    </subcellularLocation>
</comment>
<dbReference type="CDD" id="cd06225">
    <property type="entry name" value="HAMP"/>
    <property type="match status" value="1"/>
</dbReference>
<dbReference type="Pfam" id="PF06580">
    <property type="entry name" value="His_kinase"/>
    <property type="match status" value="1"/>
</dbReference>
<keyword evidence="10" id="KW-0067">ATP-binding</keyword>
<evidence type="ECO:0000256" key="13">
    <source>
        <dbReference type="ARBA" id="ARBA00023136"/>
    </source>
</evidence>
<dbReference type="InterPro" id="IPR003660">
    <property type="entry name" value="HAMP_dom"/>
</dbReference>
<evidence type="ECO:0000256" key="2">
    <source>
        <dbReference type="ARBA" id="ARBA00004651"/>
    </source>
</evidence>
<dbReference type="Gene3D" id="3.30.565.10">
    <property type="entry name" value="Histidine kinase-like ATPase, C-terminal domain"/>
    <property type="match status" value="1"/>
</dbReference>
<evidence type="ECO:0000259" key="15">
    <source>
        <dbReference type="PROSITE" id="PS50109"/>
    </source>
</evidence>
<protein>
    <recommendedName>
        <fullName evidence="3">histidine kinase</fullName>
        <ecNumber evidence="3">2.7.13.3</ecNumber>
    </recommendedName>
</protein>
<evidence type="ECO:0000256" key="8">
    <source>
        <dbReference type="ARBA" id="ARBA00022741"/>
    </source>
</evidence>
<dbReference type="SUPFAM" id="SSF158472">
    <property type="entry name" value="HAMP domain-like"/>
    <property type="match status" value="1"/>
</dbReference>
<dbReference type="PANTHER" id="PTHR34220">
    <property type="entry name" value="SENSOR HISTIDINE KINASE YPDA"/>
    <property type="match status" value="1"/>
</dbReference>
<dbReference type="GO" id="GO:0004673">
    <property type="term" value="F:protein histidine kinase activity"/>
    <property type="evidence" value="ECO:0007669"/>
    <property type="project" value="UniProtKB-EC"/>
</dbReference>
<feature type="domain" description="Histidine kinase" evidence="15">
    <location>
        <begin position="388"/>
        <end position="586"/>
    </location>
</feature>
<keyword evidence="11 14" id="KW-1133">Transmembrane helix</keyword>
<dbReference type="InterPro" id="IPR050640">
    <property type="entry name" value="Bact_2-comp_sensor_kinase"/>
</dbReference>
<evidence type="ECO:0000256" key="9">
    <source>
        <dbReference type="ARBA" id="ARBA00022777"/>
    </source>
</evidence>
<evidence type="ECO:0000256" key="12">
    <source>
        <dbReference type="ARBA" id="ARBA00023012"/>
    </source>
</evidence>
<keyword evidence="18" id="KW-1185">Reference proteome</keyword>
<dbReference type="SMART" id="SM00304">
    <property type="entry name" value="HAMP"/>
    <property type="match status" value="1"/>
</dbReference>
<evidence type="ECO:0000256" key="1">
    <source>
        <dbReference type="ARBA" id="ARBA00000085"/>
    </source>
</evidence>
<name>A0ABV6DGY7_9BACL</name>
<keyword evidence="12" id="KW-0902">Two-component regulatory system</keyword>
<comment type="caution">
    <text evidence="17">The sequence shown here is derived from an EMBL/GenBank/DDBJ whole genome shotgun (WGS) entry which is preliminary data.</text>
</comment>
<sequence>MAVTTFSRMRKSIFAKFTFSFIAAGLIPLLLISYFSLNTFSSYVERNAVNNYEQMFLYAGKNLDDMNTKYNNISKIMYSYGVDGVYSQLGQAIAAQAGSGDVRLQSTIDDFLRTILYTDKHLTNVFFVTTDGRLQHLNKENKTFDIGYSYPEPGWAKKLDNERALVFFPTHPETYFLRSDQLVMTYARNLTDVLGSEGLNAKQVGTFYMDVSMSAFDEIFQQMVLNPKDYVYVMDNGGIVLYSNHRELIGKPYAPLHSDEHIQIEHTTEGTDWKVRGDFYKADMFKHIEQIKNTLFVVIAGCIVSLIMVAILFSNRLSGPIRSISQQMGKIESGNFNTQVTVRTTDEIGLLARSFNKMVVRLQSYIDEVYIAQIKQKQAELSALKSQIRPHYLYNTLEAIRMSAVANDDNEVGDMILSLSHQLKYVLDYGQETVPLAEEKANIDQYFMLMQYRYGEHRLSMDFRFEAELLALPVPKLSIQPLVENAIYHGIMPKAGKGTIRITAELESADKLRITVDDDGVGIPPEQLRRVKSKLSGDTPAETGGSIGLKNVHDRLVTLYGPEYGIEINSTQSIGTSVRMVIPIGREANTHA</sequence>
<comment type="catalytic activity">
    <reaction evidence="1">
        <text>ATP + protein L-histidine = ADP + protein N-phospho-L-histidine.</text>
        <dbReference type="EC" id="2.7.13.3"/>
    </reaction>
</comment>
<keyword evidence="4" id="KW-1003">Cell membrane</keyword>
<keyword evidence="7 14" id="KW-0812">Transmembrane</keyword>
<evidence type="ECO:0000256" key="11">
    <source>
        <dbReference type="ARBA" id="ARBA00022989"/>
    </source>
</evidence>
<evidence type="ECO:0000313" key="17">
    <source>
        <dbReference type="EMBL" id="MFC0211913.1"/>
    </source>
</evidence>
<dbReference type="Gene3D" id="1.10.8.500">
    <property type="entry name" value="HAMP domain in histidine kinase"/>
    <property type="match status" value="1"/>
</dbReference>
<keyword evidence="6 17" id="KW-0808">Transferase</keyword>
<evidence type="ECO:0000256" key="3">
    <source>
        <dbReference type="ARBA" id="ARBA00012438"/>
    </source>
</evidence>
<dbReference type="EC" id="2.7.13.3" evidence="3"/>
<dbReference type="InterPro" id="IPR003594">
    <property type="entry name" value="HATPase_dom"/>
</dbReference>
<dbReference type="SMART" id="SM00387">
    <property type="entry name" value="HATPase_c"/>
    <property type="match status" value="1"/>
</dbReference>
<gene>
    <name evidence="17" type="ORF">ACFFK0_05515</name>
</gene>